<keyword evidence="4 6" id="KW-1133">Transmembrane helix</keyword>
<accession>A0A9D2DL34</accession>
<feature type="transmembrane region" description="Helical" evidence="6">
    <location>
        <begin position="88"/>
        <end position="106"/>
    </location>
</feature>
<dbReference type="EMBL" id="DXBZ01000154">
    <property type="protein sequence ID" value="HIZ18950.1"/>
    <property type="molecule type" value="Genomic_DNA"/>
</dbReference>
<reference evidence="8" key="2">
    <citation type="submission" date="2021-04" db="EMBL/GenBank/DDBJ databases">
        <authorList>
            <person name="Gilroy R."/>
        </authorList>
    </citation>
    <scope>NUCLEOTIDE SEQUENCE</scope>
    <source>
        <strain evidence="8">ChiHecolR3B27-1887</strain>
    </source>
</reference>
<dbReference type="GO" id="GO:0005886">
    <property type="term" value="C:plasma membrane"/>
    <property type="evidence" value="ECO:0007669"/>
    <property type="project" value="UniProtKB-SubCell"/>
</dbReference>
<proteinExistence type="predicted"/>
<evidence type="ECO:0000313" key="9">
    <source>
        <dbReference type="Proteomes" id="UP000824029"/>
    </source>
</evidence>
<keyword evidence="3 6" id="KW-0812">Transmembrane</keyword>
<sequence>MEVLLVGGACLTSAFGAALACGGLAAPSRIAATRRVLGWSLRAMRLLRRLSRTRLADVLLGVDLWRVHALRLVALLAAHQVSFDERTAAVTLAVALAALSCVAGLLMASPVAAVAAGTIVVGVAAARELSRRRRVRREVVASMPGVYRTLSVALASGQTLAQAVAYVGSHERGPVSEAFARMSLRLRCGSSTEDAVALLARELDAPGAELLATALVISHRTGSPLRDLLMRSAALAERQGEFERMLGVKTAQVRLSVRIVSLLPAVMIAILALVSPDFQSGLLTPAGVGCVCLAAVLDGAALLIIRRLMAGVTRWT</sequence>
<evidence type="ECO:0000256" key="3">
    <source>
        <dbReference type="ARBA" id="ARBA00022692"/>
    </source>
</evidence>
<comment type="subcellular location">
    <subcellularLocation>
        <location evidence="1">Cell membrane</location>
        <topology evidence="1">Multi-pass membrane protein</topology>
    </subcellularLocation>
</comment>
<dbReference type="AlphaFoldDB" id="A0A9D2DL34"/>
<keyword evidence="2" id="KW-1003">Cell membrane</keyword>
<feature type="transmembrane region" description="Helical" evidence="6">
    <location>
        <begin position="286"/>
        <end position="305"/>
    </location>
</feature>
<gene>
    <name evidence="8" type="ORF">IAA22_07575</name>
</gene>
<evidence type="ECO:0000256" key="6">
    <source>
        <dbReference type="SAM" id="Phobius"/>
    </source>
</evidence>
<dbReference type="Proteomes" id="UP000824029">
    <property type="component" value="Unassembled WGS sequence"/>
</dbReference>
<feature type="domain" description="Type II secretion system protein GspF" evidence="7">
    <location>
        <begin position="147"/>
        <end position="271"/>
    </location>
</feature>
<reference evidence="8" key="1">
    <citation type="journal article" date="2021" name="PeerJ">
        <title>Extensive microbial diversity within the chicken gut microbiome revealed by metagenomics and culture.</title>
        <authorList>
            <person name="Gilroy R."/>
            <person name="Ravi A."/>
            <person name="Getino M."/>
            <person name="Pursley I."/>
            <person name="Horton D.L."/>
            <person name="Alikhan N.F."/>
            <person name="Baker D."/>
            <person name="Gharbi K."/>
            <person name="Hall N."/>
            <person name="Watson M."/>
            <person name="Adriaenssens E.M."/>
            <person name="Foster-Nyarko E."/>
            <person name="Jarju S."/>
            <person name="Secka A."/>
            <person name="Antonio M."/>
            <person name="Oren A."/>
            <person name="Chaudhuri R.R."/>
            <person name="La Ragione R."/>
            <person name="Hildebrand F."/>
            <person name="Pallen M.J."/>
        </authorList>
    </citation>
    <scope>NUCLEOTIDE SEQUENCE</scope>
    <source>
        <strain evidence="8">ChiHecolR3B27-1887</strain>
    </source>
</reference>
<feature type="transmembrane region" description="Helical" evidence="6">
    <location>
        <begin position="255"/>
        <end position="274"/>
    </location>
</feature>
<dbReference type="Pfam" id="PF00482">
    <property type="entry name" value="T2SSF"/>
    <property type="match status" value="1"/>
</dbReference>
<evidence type="ECO:0000256" key="5">
    <source>
        <dbReference type="ARBA" id="ARBA00023136"/>
    </source>
</evidence>
<keyword evidence="5 6" id="KW-0472">Membrane</keyword>
<organism evidence="8 9">
    <name type="scientific">Candidatus Olsenella stercoravium</name>
    <dbReference type="NCBI Taxonomy" id="2838713"/>
    <lineage>
        <taxon>Bacteria</taxon>
        <taxon>Bacillati</taxon>
        <taxon>Actinomycetota</taxon>
        <taxon>Coriobacteriia</taxon>
        <taxon>Coriobacteriales</taxon>
        <taxon>Atopobiaceae</taxon>
        <taxon>Olsenella</taxon>
    </lineage>
</organism>
<feature type="transmembrane region" description="Helical" evidence="6">
    <location>
        <begin position="112"/>
        <end position="129"/>
    </location>
</feature>
<dbReference type="PANTHER" id="PTHR35007:SF2">
    <property type="entry name" value="PILUS ASSEMBLE PROTEIN"/>
    <property type="match status" value="1"/>
</dbReference>
<name>A0A9D2DL34_9ACTN</name>
<evidence type="ECO:0000256" key="2">
    <source>
        <dbReference type="ARBA" id="ARBA00022475"/>
    </source>
</evidence>
<dbReference type="InterPro" id="IPR018076">
    <property type="entry name" value="T2SS_GspF_dom"/>
</dbReference>
<comment type="caution">
    <text evidence="8">The sequence shown here is derived from an EMBL/GenBank/DDBJ whole genome shotgun (WGS) entry which is preliminary data.</text>
</comment>
<evidence type="ECO:0000313" key="8">
    <source>
        <dbReference type="EMBL" id="HIZ18950.1"/>
    </source>
</evidence>
<evidence type="ECO:0000259" key="7">
    <source>
        <dbReference type="Pfam" id="PF00482"/>
    </source>
</evidence>
<dbReference type="PANTHER" id="PTHR35007">
    <property type="entry name" value="INTEGRAL MEMBRANE PROTEIN-RELATED"/>
    <property type="match status" value="1"/>
</dbReference>
<evidence type="ECO:0000256" key="1">
    <source>
        <dbReference type="ARBA" id="ARBA00004651"/>
    </source>
</evidence>
<evidence type="ECO:0000256" key="4">
    <source>
        <dbReference type="ARBA" id="ARBA00022989"/>
    </source>
</evidence>
<protein>
    <submittedName>
        <fullName evidence="8">Type II secretion system F family protein</fullName>
    </submittedName>
</protein>